<comment type="caution">
    <text evidence="4">The sequence shown here is derived from an EMBL/GenBank/DDBJ whole genome shotgun (WGS) entry which is preliminary data.</text>
</comment>
<keyword evidence="2" id="KW-0732">Signal</keyword>
<keyword evidence="5" id="KW-1185">Reference proteome</keyword>
<gene>
    <name evidence="4" type="ORF">HGA08_13640</name>
</gene>
<accession>A0A846Y0R7</accession>
<evidence type="ECO:0000256" key="2">
    <source>
        <dbReference type="SAM" id="SignalP"/>
    </source>
</evidence>
<dbReference type="Proteomes" id="UP000565711">
    <property type="component" value="Unassembled WGS sequence"/>
</dbReference>
<dbReference type="EMBL" id="JAAXOP010000006">
    <property type="protein sequence ID" value="NKY51261.1"/>
    <property type="molecule type" value="Genomic_DNA"/>
</dbReference>
<evidence type="ECO:0000313" key="5">
    <source>
        <dbReference type="Proteomes" id="UP000565711"/>
    </source>
</evidence>
<dbReference type="RefSeq" id="WP_067872342.1">
    <property type="nucleotide sequence ID" value="NZ_JAAXOP010000006.1"/>
</dbReference>
<proteinExistence type="predicted"/>
<reference evidence="4 5" key="1">
    <citation type="submission" date="2020-04" db="EMBL/GenBank/DDBJ databases">
        <title>MicrobeNet Type strains.</title>
        <authorList>
            <person name="Nicholson A.C."/>
        </authorList>
    </citation>
    <scope>NUCLEOTIDE SEQUENCE [LARGE SCALE GENOMIC DNA]</scope>
    <source>
        <strain evidence="4 5">JCM 12354</strain>
    </source>
</reference>
<evidence type="ECO:0000259" key="3">
    <source>
        <dbReference type="Pfam" id="PF26059"/>
    </source>
</evidence>
<keyword evidence="1" id="KW-0472">Membrane</keyword>
<feature type="transmembrane region" description="Helical" evidence="1">
    <location>
        <begin position="202"/>
        <end position="222"/>
    </location>
</feature>
<evidence type="ECO:0000313" key="4">
    <source>
        <dbReference type="EMBL" id="NKY51261.1"/>
    </source>
</evidence>
<feature type="transmembrane region" description="Helical" evidence="1">
    <location>
        <begin position="140"/>
        <end position="168"/>
    </location>
</feature>
<evidence type="ECO:0000256" key="1">
    <source>
        <dbReference type="SAM" id="Phobius"/>
    </source>
</evidence>
<keyword evidence="1" id="KW-1133">Transmembrane helix</keyword>
<dbReference type="Pfam" id="PF26059">
    <property type="entry name" value="DUF8020"/>
    <property type="match status" value="1"/>
</dbReference>
<feature type="signal peptide" evidence="2">
    <location>
        <begin position="1"/>
        <end position="26"/>
    </location>
</feature>
<protein>
    <recommendedName>
        <fullName evidence="3">DUF8020 domain-containing protein</fullName>
    </recommendedName>
</protein>
<sequence>MNIKKLGATSALVIAAMTVTAGGAYAAPTDTAAPSSNSAESAQRVINYEVSRSGDDVLITTDAGTLTTSDTQLEVRDGSGAVVAGVPLTYVMNDKAFPIAASVDGNTARLTPSRTPVARPDLPLRDVDLSTAVTTAMPELALAASAGAILGAVVGGGGGCIAGAVVGLAATAPMAALLGAGPLAGCAMGAVTMAPLGAIGGSILVGGPALLAVAIQFVQLLGQPPAPKK</sequence>
<name>A0A846Y0R7_9NOCA</name>
<organism evidence="4 5">
    <name type="scientific">Nocardia vermiculata</name>
    <dbReference type="NCBI Taxonomy" id="257274"/>
    <lineage>
        <taxon>Bacteria</taxon>
        <taxon>Bacillati</taxon>
        <taxon>Actinomycetota</taxon>
        <taxon>Actinomycetes</taxon>
        <taxon>Mycobacteriales</taxon>
        <taxon>Nocardiaceae</taxon>
        <taxon>Nocardia</taxon>
    </lineage>
</organism>
<dbReference type="AlphaFoldDB" id="A0A846Y0R7"/>
<feature type="transmembrane region" description="Helical" evidence="1">
    <location>
        <begin position="175"/>
        <end position="196"/>
    </location>
</feature>
<dbReference type="InterPro" id="IPR058333">
    <property type="entry name" value="DUF8020"/>
</dbReference>
<feature type="domain" description="DUF8020" evidence="3">
    <location>
        <begin position="46"/>
        <end position="113"/>
    </location>
</feature>
<feature type="chain" id="PRO_5032535974" description="DUF8020 domain-containing protein" evidence="2">
    <location>
        <begin position="27"/>
        <end position="229"/>
    </location>
</feature>
<keyword evidence="1" id="KW-0812">Transmembrane</keyword>